<sequence length="292" mass="34432">MSIVQPRIRFIIPYFGRWPFWMGFFLRSCRSNPDIEWLFFTDCGVPADAPGNVEFRECSFNDYCRRVSARLDIDFQPSSPYKLCDLKPALGYIHADELTGVGYWGFGDIDLVYGELRRYLNAVNLTRFELLSTHANRVSGHLCLMRNSTRMREAFMAVLDWREKLQDPQHCVFDESAFSRLFIRHKNWPMSLRRLYDICNPWRRHSEFVEAFTTPNGRVPWVDGSHAFPTRWIWREGRLTNNRDGERGFPYFHFIGWKCDAWPAYSTEQLLPDPQLALQGAWSITSEGFREV</sequence>
<dbReference type="EMBL" id="WTVP01000036">
    <property type="protein sequence ID" value="NMG16442.1"/>
    <property type="molecule type" value="Genomic_DNA"/>
</dbReference>
<accession>A0ABX1NYA9</accession>
<keyword evidence="2" id="KW-1185">Reference proteome</keyword>
<evidence type="ECO:0000313" key="2">
    <source>
        <dbReference type="Proteomes" id="UP000633943"/>
    </source>
</evidence>
<evidence type="ECO:0000313" key="1">
    <source>
        <dbReference type="EMBL" id="NMG16442.1"/>
    </source>
</evidence>
<organism evidence="1 2">
    <name type="scientific">Aromatoleum bremense</name>
    <dbReference type="NCBI Taxonomy" id="76115"/>
    <lineage>
        <taxon>Bacteria</taxon>
        <taxon>Pseudomonadati</taxon>
        <taxon>Pseudomonadota</taxon>
        <taxon>Betaproteobacteria</taxon>
        <taxon>Rhodocyclales</taxon>
        <taxon>Rhodocyclaceae</taxon>
        <taxon>Aromatoleum</taxon>
    </lineage>
</organism>
<gene>
    <name evidence="1" type="ORF">GPA24_13000</name>
</gene>
<dbReference type="Pfam" id="PF20330">
    <property type="entry name" value="DUF6625"/>
    <property type="match status" value="1"/>
</dbReference>
<dbReference type="InterPro" id="IPR046733">
    <property type="entry name" value="DUF6625"/>
</dbReference>
<name>A0ABX1NYA9_9RHOO</name>
<reference evidence="1 2" key="1">
    <citation type="submission" date="2019-12" db="EMBL/GenBank/DDBJ databases">
        <title>Comparative genomics gives insights into the taxonomy of the Azoarcus-Aromatoleum group and reveals separate origins of nif in the plant-associated Azoarcus and non-plant-associated Aromatoleum sub-groups.</title>
        <authorList>
            <person name="Lafos M."/>
            <person name="Maluk M."/>
            <person name="Batista M."/>
            <person name="Junghare M."/>
            <person name="Carmona M."/>
            <person name="Faoro H."/>
            <person name="Cruz L.M."/>
            <person name="Battistoni F."/>
            <person name="De Souza E."/>
            <person name="Pedrosa F."/>
            <person name="Chen W.-M."/>
            <person name="Poole P.S."/>
            <person name="Dixon R.A."/>
            <person name="James E.K."/>
        </authorList>
    </citation>
    <scope>NUCLEOTIDE SEQUENCE [LARGE SCALE GENOMIC DNA]</scope>
    <source>
        <strain evidence="1 2">PbN1</strain>
    </source>
</reference>
<proteinExistence type="predicted"/>
<comment type="caution">
    <text evidence="1">The sequence shown here is derived from an EMBL/GenBank/DDBJ whole genome shotgun (WGS) entry which is preliminary data.</text>
</comment>
<evidence type="ECO:0008006" key="3">
    <source>
        <dbReference type="Google" id="ProtNLM"/>
    </source>
</evidence>
<protein>
    <recommendedName>
        <fullName evidence="3">Glycosyl transferase</fullName>
    </recommendedName>
</protein>
<dbReference type="Proteomes" id="UP000633943">
    <property type="component" value="Unassembled WGS sequence"/>
</dbReference>